<dbReference type="Pfam" id="PF09415">
    <property type="entry name" value="CENP-X"/>
    <property type="match status" value="1"/>
</dbReference>
<evidence type="ECO:0000256" key="2">
    <source>
        <dbReference type="ARBA" id="ARBA00009359"/>
    </source>
</evidence>
<dbReference type="GO" id="GO:0051382">
    <property type="term" value="P:kinetochore assembly"/>
    <property type="evidence" value="ECO:0007669"/>
    <property type="project" value="InterPro"/>
</dbReference>
<dbReference type="PANTHER" id="PTHR28680">
    <property type="entry name" value="CENTROMERE PROTEIN X"/>
    <property type="match status" value="1"/>
</dbReference>
<dbReference type="Gene3D" id="6.10.130.30">
    <property type="match status" value="1"/>
</dbReference>
<dbReference type="GO" id="GO:0031297">
    <property type="term" value="P:replication fork processing"/>
    <property type="evidence" value="ECO:0007669"/>
    <property type="project" value="TreeGrafter"/>
</dbReference>
<name>A0A836CJD4_9STRA</name>
<feature type="non-terminal residue" evidence="8">
    <location>
        <position position="108"/>
    </location>
</feature>
<comment type="caution">
    <text evidence="8">The sequence shown here is derived from an EMBL/GenBank/DDBJ whole genome shotgun (WGS) entry which is preliminary data.</text>
</comment>
<feature type="region of interest" description="Disordered" evidence="7">
    <location>
        <begin position="1"/>
        <end position="25"/>
    </location>
</feature>
<dbReference type="GO" id="GO:0000712">
    <property type="term" value="P:resolution of meiotic recombination intermediates"/>
    <property type="evidence" value="ECO:0007669"/>
    <property type="project" value="TreeGrafter"/>
</dbReference>
<reference evidence="8" key="1">
    <citation type="submission" date="2021-02" db="EMBL/GenBank/DDBJ databases">
        <title>First Annotated Genome of the Yellow-green Alga Tribonema minus.</title>
        <authorList>
            <person name="Mahan K.M."/>
        </authorList>
    </citation>
    <scope>NUCLEOTIDE SEQUENCE</scope>
    <source>
        <strain evidence="8">UTEX B ZZ1240</strain>
    </source>
</reference>
<keyword evidence="4" id="KW-0238">DNA-binding</keyword>
<dbReference type="Proteomes" id="UP000664859">
    <property type="component" value="Unassembled WGS sequence"/>
</dbReference>
<proteinExistence type="inferred from homology"/>
<keyword evidence="6" id="KW-0539">Nucleus</keyword>
<evidence type="ECO:0000256" key="4">
    <source>
        <dbReference type="ARBA" id="ARBA00023125"/>
    </source>
</evidence>
<protein>
    <recommendedName>
        <fullName evidence="10">Centromere protein X</fullName>
    </recommendedName>
</protein>
<comment type="similarity">
    <text evidence="2">Belongs to the CENP-X/MHF2 family.</text>
</comment>
<dbReference type="GO" id="GO:0003677">
    <property type="term" value="F:DNA binding"/>
    <property type="evidence" value="ECO:0007669"/>
    <property type="project" value="UniProtKB-KW"/>
</dbReference>
<evidence type="ECO:0000313" key="9">
    <source>
        <dbReference type="Proteomes" id="UP000664859"/>
    </source>
</evidence>
<keyword evidence="9" id="KW-1185">Reference proteome</keyword>
<dbReference type="AlphaFoldDB" id="A0A836CJD4"/>
<dbReference type="OrthoDB" id="2500381at2759"/>
<evidence type="ECO:0000256" key="1">
    <source>
        <dbReference type="ARBA" id="ARBA00004123"/>
    </source>
</evidence>
<keyword evidence="5" id="KW-0234">DNA repair</keyword>
<dbReference type="SUPFAM" id="SSF47113">
    <property type="entry name" value="Histone-fold"/>
    <property type="match status" value="1"/>
</dbReference>
<comment type="subcellular location">
    <subcellularLocation>
        <location evidence="1">Nucleus</location>
    </subcellularLocation>
</comment>
<accession>A0A836CJD4</accession>
<evidence type="ECO:0000256" key="7">
    <source>
        <dbReference type="SAM" id="MobiDB-lite"/>
    </source>
</evidence>
<organism evidence="8 9">
    <name type="scientific">Tribonema minus</name>
    <dbReference type="NCBI Taxonomy" id="303371"/>
    <lineage>
        <taxon>Eukaryota</taxon>
        <taxon>Sar</taxon>
        <taxon>Stramenopiles</taxon>
        <taxon>Ochrophyta</taxon>
        <taxon>PX clade</taxon>
        <taxon>Xanthophyceae</taxon>
        <taxon>Tribonematales</taxon>
        <taxon>Tribonemataceae</taxon>
        <taxon>Tribonema</taxon>
    </lineage>
</organism>
<evidence type="ECO:0000256" key="5">
    <source>
        <dbReference type="ARBA" id="ARBA00023204"/>
    </source>
</evidence>
<dbReference type="PANTHER" id="PTHR28680:SF1">
    <property type="entry name" value="CENTROMERE PROTEIN X"/>
    <property type="match status" value="1"/>
</dbReference>
<evidence type="ECO:0000313" key="8">
    <source>
        <dbReference type="EMBL" id="KAG5188292.1"/>
    </source>
</evidence>
<dbReference type="InterPro" id="IPR018552">
    <property type="entry name" value="CENP-X"/>
</dbReference>
<evidence type="ECO:0000256" key="6">
    <source>
        <dbReference type="ARBA" id="ARBA00023242"/>
    </source>
</evidence>
<dbReference type="GO" id="GO:0046982">
    <property type="term" value="F:protein heterodimerization activity"/>
    <property type="evidence" value="ECO:0007669"/>
    <property type="project" value="InterPro"/>
</dbReference>
<dbReference type="GO" id="GO:0071821">
    <property type="term" value="C:FANCM-MHF complex"/>
    <property type="evidence" value="ECO:0007669"/>
    <property type="project" value="TreeGrafter"/>
</dbReference>
<dbReference type="EMBL" id="JAFCMP010000072">
    <property type="protein sequence ID" value="KAG5188292.1"/>
    <property type="molecule type" value="Genomic_DNA"/>
</dbReference>
<dbReference type="InterPro" id="IPR009072">
    <property type="entry name" value="Histone-fold"/>
</dbReference>
<evidence type="ECO:0000256" key="3">
    <source>
        <dbReference type="ARBA" id="ARBA00022763"/>
    </source>
</evidence>
<dbReference type="CDD" id="cd22921">
    <property type="entry name" value="HFD_CENP-X"/>
    <property type="match status" value="1"/>
</dbReference>
<evidence type="ECO:0008006" key="10">
    <source>
        <dbReference type="Google" id="ProtNLM"/>
    </source>
</evidence>
<gene>
    <name evidence="8" type="ORF">JKP88DRAFT_267615</name>
</gene>
<dbReference type="GO" id="GO:0006281">
    <property type="term" value="P:DNA repair"/>
    <property type="evidence" value="ECO:0007669"/>
    <property type="project" value="UniProtKB-KW"/>
</dbReference>
<sequence length="108" mass="11651">MSSGAEDDAPSHKGGGGGVSSKVAAQAGPSFKPSLIKALLKHHWEQQATDEEKATKISADAVKMVAEYLRMFIVESYKRASFEARLNGDDILSPEHLEKAMAGIFLDF</sequence>
<keyword evidence="3" id="KW-0227">DNA damage</keyword>